<dbReference type="Pfam" id="PF08546">
    <property type="entry name" value="ApbA_C"/>
    <property type="match status" value="1"/>
</dbReference>
<evidence type="ECO:0000313" key="14">
    <source>
        <dbReference type="EMBL" id="EFM12806.1"/>
    </source>
</evidence>
<dbReference type="EMBL" id="AEDD01000001">
    <property type="protein sequence ID" value="EFM12806.1"/>
    <property type="molecule type" value="Genomic_DNA"/>
</dbReference>
<dbReference type="GO" id="GO:0050661">
    <property type="term" value="F:NADP binding"/>
    <property type="evidence" value="ECO:0007669"/>
    <property type="project" value="TreeGrafter"/>
</dbReference>
<dbReference type="RefSeq" id="WP_006036334.1">
    <property type="nucleotide sequence ID" value="NZ_AEDD01000001.1"/>
</dbReference>
<evidence type="ECO:0000256" key="9">
    <source>
        <dbReference type="ARBA" id="ARBA00032024"/>
    </source>
</evidence>
<dbReference type="NCBIfam" id="TIGR00745">
    <property type="entry name" value="apbA_panE"/>
    <property type="match status" value="1"/>
</dbReference>
<dbReference type="SUPFAM" id="SSF48179">
    <property type="entry name" value="6-phosphogluconate dehydrogenase C-terminal domain-like"/>
    <property type="match status" value="1"/>
</dbReference>
<dbReference type="GO" id="GO:0008677">
    <property type="term" value="F:2-dehydropantoate 2-reductase activity"/>
    <property type="evidence" value="ECO:0007669"/>
    <property type="project" value="UniProtKB-EC"/>
</dbReference>
<dbReference type="InterPro" id="IPR013328">
    <property type="entry name" value="6PGD_dom2"/>
</dbReference>
<comment type="function">
    <text evidence="1 11">Catalyzes the NADPH-dependent reduction of ketopantoate into pantoic acid.</text>
</comment>
<gene>
    <name evidence="14" type="ORF">PaecuDRAFT_0317</name>
</gene>
<reference evidence="14 15" key="1">
    <citation type="submission" date="2010-07" db="EMBL/GenBank/DDBJ databases">
        <title>The draft genome of Paenibacillus curdlanolyticus YK9.</title>
        <authorList>
            <consortium name="US DOE Joint Genome Institute (JGI-PGF)"/>
            <person name="Lucas S."/>
            <person name="Copeland A."/>
            <person name="Lapidus A."/>
            <person name="Cheng J.-F."/>
            <person name="Bruce D."/>
            <person name="Goodwin L."/>
            <person name="Pitluck S."/>
            <person name="Land M.L."/>
            <person name="Hauser L."/>
            <person name="Chang Y.-J."/>
            <person name="Jeffries C."/>
            <person name="Anderson I.J."/>
            <person name="Johnson E."/>
            <person name="Loganathan U."/>
            <person name="Mulhopadhyay B."/>
            <person name="Kyrpides N."/>
            <person name="Woyke T.J."/>
        </authorList>
    </citation>
    <scope>NUCLEOTIDE SEQUENCE [LARGE SCALE GENOMIC DNA]</scope>
    <source>
        <strain evidence="14 15">YK9</strain>
    </source>
</reference>
<dbReference type="InterPro" id="IPR013332">
    <property type="entry name" value="KPR_N"/>
</dbReference>
<evidence type="ECO:0000256" key="2">
    <source>
        <dbReference type="ARBA" id="ARBA00004994"/>
    </source>
</evidence>
<dbReference type="OrthoDB" id="9800163at2"/>
<dbReference type="Pfam" id="PF02558">
    <property type="entry name" value="ApbA"/>
    <property type="match status" value="1"/>
</dbReference>
<dbReference type="InterPro" id="IPR008927">
    <property type="entry name" value="6-PGluconate_DH-like_C_sf"/>
</dbReference>
<dbReference type="InterPro" id="IPR013752">
    <property type="entry name" value="KPA_reductase"/>
</dbReference>
<evidence type="ECO:0000256" key="11">
    <source>
        <dbReference type="RuleBase" id="RU362068"/>
    </source>
</evidence>
<name>E0I3E2_9BACL</name>
<evidence type="ECO:0000256" key="7">
    <source>
        <dbReference type="ARBA" id="ARBA00022857"/>
    </source>
</evidence>
<organism evidence="14 15">
    <name type="scientific">Paenibacillus curdlanolyticus YK9</name>
    <dbReference type="NCBI Taxonomy" id="717606"/>
    <lineage>
        <taxon>Bacteria</taxon>
        <taxon>Bacillati</taxon>
        <taxon>Bacillota</taxon>
        <taxon>Bacilli</taxon>
        <taxon>Bacillales</taxon>
        <taxon>Paenibacillaceae</taxon>
        <taxon>Paenibacillus</taxon>
    </lineage>
</organism>
<dbReference type="EC" id="1.1.1.169" evidence="4 11"/>
<feature type="domain" description="Ketopantoate reductase C-terminal" evidence="13">
    <location>
        <begin position="202"/>
        <end position="325"/>
    </location>
</feature>
<evidence type="ECO:0000259" key="12">
    <source>
        <dbReference type="Pfam" id="PF02558"/>
    </source>
</evidence>
<dbReference type="GO" id="GO:0005737">
    <property type="term" value="C:cytoplasm"/>
    <property type="evidence" value="ECO:0007669"/>
    <property type="project" value="TreeGrafter"/>
</dbReference>
<dbReference type="UniPathway" id="UPA00028">
    <property type="reaction ID" value="UER00004"/>
</dbReference>
<dbReference type="Gene3D" id="1.10.1040.10">
    <property type="entry name" value="N-(1-d-carboxylethyl)-l-norvaline Dehydrogenase, domain 2"/>
    <property type="match status" value="1"/>
</dbReference>
<feature type="domain" description="Ketopantoate reductase N-terminal" evidence="12">
    <location>
        <begin position="4"/>
        <end position="159"/>
    </location>
</feature>
<evidence type="ECO:0000256" key="3">
    <source>
        <dbReference type="ARBA" id="ARBA00007870"/>
    </source>
</evidence>
<evidence type="ECO:0000259" key="13">
    <source>
        <dbReference type="Pfam" id="PF08546"/>
    </source>
</evidence>
<dbReference type="Gene3D" id="3.40.50.720">
    <property type="entry name" value="NAD(P)-binding Rossmann-like Domain"/>
    <property type="match status" value="1"/>
</dbReference>
<dbReference type="STRING" id="717606.PaecuDRAFT_0317"/>
<accession>E0I3E2</accession>
<protein>
    <recommendedName>
        <fullName evidence="5 11">2-dehydropantoate 2-reductase</fullName>
        <ecNumber evidence="4 11">1.1.1.169</ecNumber>
    </recommendedName>
    <alternativeName>
        <fullName evidence="9 11">Ketopantoate reductase</fullName>
    </alternativeName>
</protein>
<evidence type="ECO:0000256" key="10">
    <source>
        <dbReference type="ARBA" id="ARBA00048793"/>
    </source>
</evidence>
<sequence>MHVSIVGGGAIGLLYGARLAMAAYDVAIWTRTGRQAELLNEEGIEFVARDRLAVVPVAAYAVADGAQQDNYALSHDRSVVFVTVKQPQLTDALVDHVASITRSGDFVIGMQNGIGHMDRLMRALPGRVVLAGVTTEGALRHHPRTVEFTGEGQLHVGSIAPSHPSIRDESTQEVEKVRESGQKMLMDMLAKAGITAILSNDMSNRIYQKLLINAVINPLTAIFDLSNGMLPAHAARRALMRALHEETFTALNAAGYQEEGSEESWERLLQVCERTASNISSMLADVRRGSMTEVDWINGGVCEVAARYGQAAPLNAAAVSLVKALMK</sequence>
<evidence type="ECO:0000256" key="1">
    <source>
        <dbReference type="ARBA" id="ARBA00002919"/>
    </source>
</evidence>
<keyword evidence="8 11" id="KW-0560">Oxidoreductase</keyword>
<dbReference type="eggNOG" id="COG1893">
    <property type="taxonomic scope" value="Bacteria"/>
</dbReference>
<keyword evidence="6 11" id="KW-0566">Pantothenate biosynthesis</keyword>
<dbReference type="SUPFAM" id="SSF51735">
    <property type="entry name" value="NAD(P)-binding Rossmann-fold domains"/>
    <property type="match status" value="1"/>
</dbReference>
<evidence type="ECO:0000256" key="8">
    <source>
        <dbReference type="ARBA" id="ARBA00023002"/>
    </source>
</evidence>
<evidence type="ECO:0000256" key="6">
    <source>
        <dbReference type="ARBA" id="ARBA00022655"/>
    </source>
</evidence>
<keyword evidence="15" id="KW-1185">Reference proteome</keyword>
<dbReference type="InterPro" id="IPR036291">
    <property type="entry name" value="NAD(P)-bd_dom_sf"/>
</dbReference>
<dbReference type="Proteomes" id="UP000005387">
    <property type="component" value="Unassembled WGS sequence"/>
</dbReference>
<evidence type="ECO:0000313" key="15">
    <source>
        <dbReference type="Proteomes" id="UP000005387"/>
    </source>
</evidence>
<evidence type="ECO:0000256" key="4">
    <source>
        <dbReference type="ARBA" id="ARBA00013014"/>
    </source>
</evidence>
<dbReference type="InterPro" id="IPR050838">
    <property type="entry name" value="Ketopantoate_reductase"/>
</dbReference>
<dbReference type="PANTHER" id="PTHR43765:SF2">
    <property type="entry name" value="2-DEHYDROPANTOATE 2-REDUCTASE"/>
    <property type="match status" value="1"/>
</dbReference>
<dbReference type="AlphaFoldDB" id="E0I3E2"/>
<comment type="similarity">
    <text evidence="3 11">Belongs to the ketopantoate reductase family.</text>
</comment>
<comment type="pathway">
    <text evidence="2 11">Cofactor biosynthesis; (R)-pantothenate biosynthesis; (R)-pantoate from 3-methyl-2-oxobutanoate: step 2/2.</text>
</comment>
<comment type="catalytic activity">
    <reaction evidence="10 11">
        <text>(R)-pantoate + NADP(+) = 2-dehydropantoate + NADPH + H(+)</text>
        <dbReference type="Rhea" id="RHEA:16233"/>
        <dbReference type="ChEBI" id="CHEBI:11561"/>
        <dbReference type="ChEBI" id="CHEBI:15378"/>
        <dbReference type="ChEBI" id="CHEBI:15980"/>
        <dbReference type="ChEBI" id="CHEBI:57783"/>
        <dbReference type="ChEBI" id="CHEBI:58349"/>
        <dbReference type="EC" id="1.1.1.169"/>
    </reaction>
</comment>
<proteinExistence type="inferred from homology"/>
<dbReference type="InterPro" id="IPR003710">
    <property type="entry name" value="ApbA"/>
</dbReference>
<dbReference type="GO" id="GO:0015940">
    <property type="term" value="P:pantothenate biosynthetic process"/>
    <property type="evidence" value="ECO:0007669"/>
    <property type="project" value="UniProtKB-UniPathway"/>
</dbReference>
<keyword evidence="7 11" id="KW-0521">NADP</keyword>
<dbReference type="PANTHER" id="PTHR43765">
    <property type="entry name" value="2-DEHYDROPANTOATE 2-REDUCTASE-RELATED"/>
    <property type="match status" value="1"/>
</dbReference>
<evidence type="ECO:0000256" key="5">
    <source>
        <dbReference type="ARBA" id="ARBA00019465"/>
    </source>
</evidence>